<keyword evidence="2" id="KW-0813">Transport</keyword>
<evidence type="ECO:0000313" key="6">
    <source>
        <dbReference type="Proteomes" id="UP000198915"/>
    </source>
</evidence>
<evidence type="ECO:0000256" key="2">
    <source>
        <dbReference type="ARBA" id="ARBA00022448"/>
    </source>
</evidence>
<keyword evidence="4" id="KW-0812">Transmembrane</keyword>
<sequence>MLLAVEYSPESKRGFGGSIPKMGSAGRIGAFLYFRDIRPLLCNRAAPYGTRGGFERSHTRDIVLRFCHSCHRDAGRQNRQKENFYHGHIWNDALRFPYFQLLSYQSVYTLTLATVLGMGLWSVITAVMGTLVSDMFGARVRYTGISVGYQVGAALAGEMAPLIATTLIHSFNGSWVPVGLFIIVIGAISLVSALFVPNSVPPVFSTNERI</sequence>
<dbReference type="SUPFAM" id="SSF103473">
    <property type="entry name" value="MFS general substrate transporter"/>
    <property type="match status" value="1"/>
</dbReference>
<accession>A0A1I4CP55</accession>
<reference evidence="6" key="1">
    <citation type="submission" date="2016-10" db="EMBL/GenBank/DDBJ databases">
        <authorList>
            <person name="Varghese N."/>
            <person name="Submissions S."/>
        </authorList>
    </citation>
    <scope>NUCLEOTIDE SEQUENCE [LARGE SCALE GENOMIC DNA]</scope>
    <source>
        <strain evidence="6">OK042</strain>
    </source>
</reference>
<dbReference type="EMBL" id="FORT01000021">
    <property type="protein sequence ID" value="SFK83042.1"/>
    <property type="molecule type" value="Genomic_DNA"/>
</dbReference>
<feature type="transmembrane region" description="Helical" evidence="4">
    <location>
        <begin position="107"/>
        <end position="127"/>
    </location>
</feature>
<protein>
    <recommendedName>
        <fullName evidence="7">Major Facilitator Superfamily protein</fullName>
    </recommendedName>
</protein>
<gene>
    <name evidence="5" type="ORF">SAMN05518846_12125</name>
</gene>
<organism evidence="5 6">
    <name type="scientific">Brevibacillus centrosporus</name>
    <dbReference type="NCBI Taxonomy" id="54910"/>
    <lineage>
        <taxon>Bacteria</taxon>
        <taxon>Bacillati</taxon>
        <taxon>Bacillota</taxon>
        <taxon>Bacilli</taxon>
        <taxon>Bacillales</taxon>
        <taxon>Paenibacillaceae</taxon>
        <taxon>Brevibacillus</taxon>
    </lineage>
</organism>
<keyword evidence="6" id="KW-1185">Reference proteome</keyword>
<evidence type="ECO:0000256" key="1">
    <source>
        <dbReference type="ARBA" id="ARBA00004651"/>
    </source>
</evidence>
<feature type="transmembrane region" description="Helical" evidence="4">
    <location>
        <begin position="147"/>
        <end position="168"/>
    </location>
</feature>
<evidence type="ECO:0000256" key="3">
    <source>
        <dbReference type="ARBA" id="ARBA00022475"/>
    </source>
</evidence>
<keyword evidence="3" id="KW-1003">Cell membrane</keyword>
<proteinExistence type="predicted"/>
<dbReference type="PANTHER" id="PTHR43045:SF1">
    <property type="entry name" value="SHIKIMATE TRANSPORTER"/>
    <property type="match status" value="1"/>
</dbReference>
<keyword evidence="4" id="KW-1133">Transmembrane helix</keyword>
<feature type="transmembrane region" description="Helical" evidence="4">
    <location>
        <begin position="175"/>
        <end position="196"/>
    </location>
</feature>
<dbReference type="AlphaFoldDB" id="A0A1I4CP55"/>
<keyword evidence="4" id="KW-0472">Membrane</keyword>
<comment type="subcellular location">
    <subcellularLocation>
        <location evidence="1">Cell membrane</location>
        <topology evidence="1">Multi-pass membrane protein</topology>
    </subcellularLocation>
</comment>
<evidence type="ECO:0000256" key="4">
    <source>
        <dbReference type="SAM" id="Phobius"/>
    </source>
</evidence>
<name>A0A1I4CP55_9BACL</name>
<evidence type="ECO:0008006" key="7">
    <source>
        <dbReference type="Google" id="ProtNLM"/>
    </source>
</evidence>
<dbReference type="Proteomes" id="UP000198915">
    <property type="component" value="Unassembled WGS sequence"/>
</dbReference>
<dbReference type="PANTHER" id="PTHR43045">
    <property type="entry name" value="SHIKIMATE TRANSPORTER"/>
    <property type="match status" value="1"/>
</dbReference>
<dbReference type="InterPro" id="IPR036259">
    <property type="entry name" value="MFS_trans_sf"/>
</dbReference>
<dbReference type="GO" id="GO:0005886">
    <property type="term" value="C:plasma membrane"/>
    <property type="evidence" value="ECO:0007669"/>
    <property type="project" value="UniProtKB-SubCell"/>
</dbReference>
<evidence type="ECO:0000313" key="5">
    <source>
        <dbReference type="EMBL" id="SFK83042.1"/>
    </source>
</evidence>
<dbReference type="STRING" id="1884381.SAMN05518846_12125"/>